<sequence>MRRLRNFKGTNKVAEFEDAFDIST</sequence>
<name>A0A392PM02_9FABA</name>
<comment type="caution">
    <text evidence="1">The sequence shown here is derived from an EMBL/GenBank/DDBJ whole genome shotgun (WGS) entry which is preliminary data.</text>
</comment>
<accession>A0A392PM02</accession>
<dbReference type="EMBL" id="LXQA010084330">
    <property type="protein sequence ID" value="MCI12480.1"/>
    <property type="molecule type" value="Genomic_DNA"/>
</dbReference>
<keyword evidence="2" id="KW-1185">Reference proteome</keyword>
<evidence type="ECO:0000313" key="2">
    <source>
        <dbReference type="Proteomes" id="UP000265520"/>
    </source>
</evidence>
<feature type="non-terminal residue" evidence="1">
    <location>
        <position position="24"/>
    </location>
</feature>
<proteinExistence type="predicted"/>
<evidence type="ECO:0000313" key="1">
    <source>
        <dbReference type="EMBL" id="MCI12480.1"/>
    </source>
</evidence>
<organism evidence="1 2">
    <name type="scientific">Trifolium medium</name>
    <dbReference type="NCBI Taxonomy" id="97028"/>
    <lineage>
        <taxon>Eukaryota</taxon>
        <taxon>Viridiplantae</taxon>
        <taxon>Streptophyta</taxon>
        <taxon>Embryophyta</taxon>
        <taxon>Tracheophyta</taxon>
        <taxon>Spermatophyta</taxon>
        <taxon>Magnoliopsida</taxon>
        <taxon>eudicotyledons</taxon>
        <taxon>Gunneridae</taxon>
        <taxon>Pentapetalae</taxon>
        <taxon>rosids</taxon>
        <taxon>fabids</taxon>
        <taxon>Fabales</taxon>
        <taxon>Fabaceae</taxon>
        <taxon>Papilionoideae</taxon>
        <taxon>50 kb inversion clade</taxon>
        <taxon>NPAAA clade</taxon>
        <taxon>Hologalegina</taxon>
        <taxon>IRL clade</taxon>
        <taxon>Trifolieae</taxon>
        <taxon>Trifolium</taxon>
    </lineage>
</organism>
<protein>
    <submittedName>
        <fullName evidence="1">Uncharacterized protein</fullName>
    </submittedName>
</protein>
<dbReference type="Proteomes" id="UP000265520">
    <property type="component" value="Unassembled WGS sequence"/>
</dbReference>
<dbReference type="AlphaFoldDB" id="A0A392PM02"/>
<reference evidence="1 2" key="1">
    <citation type="journal article" date="2018" name="Front. Plant Sci.">
        <title>Red Clover (Trifolium pratense) and Zigzag Clover (T. medium) - A Picture of Genomic Similarities and Differences.</title>
        <authorList>
            <person name="Dluhosova J."/>
            <person name="Istvanek J."/>
            <person name="Nedelnik J."/>
            <person name="Repkova J."/>
        </authorList>
    </citation>
    <scope>NUCLEOTIDE SEQUENCE [LARGE SCALE GENOMIC DNA]</scope>
    <source>
        <strain evidence="2">cv. 10/8</strain>
        <tissue evidence="1">Leaf</tissue>
    </source>
</reference>